<feature type="compositionally biased region" description="Low complexity" evidence="1">
    <location>
        <begin position="52"/>
        <end position="61"/>
    </location>
</feature>
<dbReference type="RefSeq" id="WP_208254528.1">
    <property type="nucleotide sequence ID" value="NZ_JAGEOJ010000003.1"/>
</dbReference>
<protein>
    <submittedName>
        <fullName evidence="2">Lytic transglycosylase domain-containing protein</fullName>
    </submittedName>
</protein>
<dbReference type="InterPro" id="IPR023346">
    <property type="entry name" value="Lysozyme-like_dom_sf"/>
</dbReference>
<evidence type="ECO:0000313" key="2">
    <source>
        <dbReference type="EMBL" id="MBO2446904.1"/>
    </source>
</evidence>
<reference evidence="2" key="1">
    <citation type="submission" date="2021-03" db="EMBL/GenBank/DDBJ databases">
        <authorList>
            <person name="Kanchanasin P."/>
            <person name="Saeng-In P."/>
            <person name="Phongsopitanun W."/>
            <person name="Yuki M."/>
            <person name="Kudo T."/>
            <person name="Ohkuma M."/>
            <person name="Tanasupawat S."/>
        </authorList>
    </citation>
    <scope>NUCLEOTIDE SEQUENCE</scope>
    <source>
        <strain evidence="2">GKU 128</strain>
    </source>
</reference>
<comment type="caution">
    <text evidence="2">The sequence shown here is derived from an EMBL/GenBank/DDBJ whole genome shotgun (WGS) entry which is preliminary data.</text>
</comment>
<dbReference type="AlphaFoldDB" id="A0A939T3M3"/>
<feature type="region of interest" description="Disordered" evidence="1">
    <location>
        <begin position="1"/>
        <end position="143"/>
    </location>
</feature>
<feature type="compositionally biased region" description="Basic and acidic residues" evidence="1">
    <location>
        <begin position="209"/>
        <end position="220"/>
    </location>
</feature>
<keyword evidence="3" id="KW-1185">Reference proteome</keyword>
<dbReference type="SUPFAM" id="SSF53955">
    <property type="entry name" value="Lysozyme-like"/>
    <property type="match status" value="1"/>
</dbReference>
<accession>A0A939T3M3</accession>
<organism evidence="2 3">
    <name type="scientific">Actinomadura barringtoniae</name>
    <dbReference type="NCBI Taxonomy" id="1427535"/>
    <lineage>
        <taxon>Bacteria</taxon>
        <taxon>Bacillati</taxon>
        <taxon>Actinomycetota</taxon>
        <taxon>Actinomycetes</taxon>
        <taxon>Streptosporangiales</taxon>
        <taxon>Thermomonosporaceae</taxon>
        <taxon>Actinomadura</taxon>
    </lineage>
</organism>
<feature type="region of interest" description="Disordered" evidence="1">
    <location>
        <begin position="177"/>
        <end position="262"/>
    </location>
</feature>
<evidence type="ECO:0000256" key="1">
    <source>
        <dbReference type="SAM" id="MobiDB-lite"/>
    </source>
</evidence>
<dbReference type="Proteomes" id="UP000669179">
    <property type="component" value="Unassembled WGS sequence"/>
</dbReference>
<proteinExistence type="predicted"/>
<feature type="compositionally biased region" description="Low complexity" evidence="1">
    <location>
        <begin position="183"/>
        <end position="200"/>
    </location>
</feature>
<dbReference type="EMBL" id="JAGEOJ010000003">
    <property type="protein sequence ID" value="MBO2446904.1"/>
    <property type="molecule type" value="Genomic_DNA"/>
</dbReference>
<evidence type="ECO:0000313" key="3">
    <source>
        <dbReference type="Proteomes" id="UP000669179"/>
    </source>
</evidence>
<name>A0A939T3M3_9ACTN</name>
<feature type="compositionally biased region" description="Low complexity" evidence="1">
    <location>
        <begin position="20"/>
        <end position="39"/>
    </location>
</feature>
<dbReference type="Gene3D" id="1.10.530.10">
    <property type="match status" value="1"/>
</dbReference>
<gene>
    <name evidence="2" type="ORF">J4573_07365</name>
</gene>
<sequence length="361" mass="35634">MTGPGFPHEEDIRVAGASHAAPGSFGDPGAPAAGDTAGMPPVPGGEPGAPGTPGDPYGPGDPYAPPGDPFGPQGDPYAPQGDAFGPQGESFGAQSDMHAPEGDAFAGPGETQVAPGEPFPAGPMRPRDEISGRGGNAPRRLNLPSGVGLKVAAVAAGAVVVLGGGGAAAFALTGSDGSDSGNATASPSTSAAPLADAAAPKVDVQALEAQRRKQALDRASRATRGGSGKAPTLHAKGKPLPTKTPDGSGGGSGIPSGDPVPASEAQRIAKGLLSSYGAGGKGQFSCLVSLWNKESHWNTHAANPSGAYGIPQALPGSKMASAGPDWRNNATTQIKWGLGYIKGRYGTPCGAWSHSQSSGWY</sequence>